<keyword evidence="5 7" id="KW-0472">Membrane</keyword>
<dbReference type="RefSeq" id="WP_141917773.1">
    <property type="nucleotide sequence ID" value="NZ_BAAAYS010000028.1"/>
</dbReference>
<evidence type="ECO:0000256" key="7">
    <source>
        <dbReference type="SAM" id="Phobius"/>
    </source>
</evidence>
<sequence length="308" mass="32058">MRRLRARFPRIPRILPKRRRTTTVPRNSFSTRDLINEAVHGVGARPSRLVLTLLGTVLGITSLVVTVGLAQTAAAESLGINRVDTQPSIFIGEESYTVIGIIDTVKRRTDLLDSVVMPLGTARADFALTRPEELQIRINVGAGEVVGHQAPIALDPNAPENFEVGAPAAASAVQKNVQADINVIFLVLGAIALLAGGLGIANVTLLSVMERVGEIGLRRALGATGRQIAGQFVLESVATGLLGGLIGAAVGVFTVVGISLAQEWTPVLDIWVAIGGAALGGVVGLVSGTYPAIKASRIEPITALRGGV</sequence>
<evidence type="ECO:0000256" key="5">
    <source>
        <dbReference type="ARBA" id="ARBA00023136"/>
    </source>
</evidence>
<gene>
    <name evidence="9" type="ORF">FB466_1879</name>
</gene>
<evidence type="ECO:0000256" key="2">
    <source>
        <dbReference type="ARBA" id="ARBA00022475"/>
    </source>
</evidence>
<dbReference type="AlphaFoldDB" id="A0A543HZ55"/>
<name>A0A543HZ55_9MICO</name>
<evidence type="ECO:0000256" key="4">
    <source>
        <dbReference type="ARBA" id="ARBA00022989"/>
    </source>
</evidence>
<evidence type="ECO:0000256" key="6">
    <source>
        <dbReference type="ARBA" id="ARBA00038076"/>
    </source>
</evidence>
<dbReference type="Pfam" id="PF02687">
    <property type="entry name" value="FtsX"/>
    <property type="match status" value="1"/>
</dbReference>
<dbReference type="InterPro" id="IPR050250">
    <property type="entry name" value="Macrolide_Exporter_MacB"/>
</dbReference>
<evidence type="ECO:0000313" key="9">
    <source>
        <dbReference type="EMBL" id="TQM63609.1"/>
    </source>
</evidence>
<proteinExistence type="inferred from homology"/>
<dbReference type="GO" id="GO:0005886">
    <property type="term" value="C:plasma membrane"/>
    <property type="evidence" value="ECO:0007669"/>
    <property type="project" value="UniProtKB-SubCell"/>
</dbReference>
<protein>
    <submittedName>
        <fullName evidence="9">FtsX-like permease family protein</fullName>
    </submittedName>
</protein>
<comment type="similarity">
    <text evidence="6">Belongs to the ABC-4 integral membrane protein family.</text>
</comment>
<evidence type="ECO:0000313" key="10">
    <source>
        <dbReference type="Proteomes" id="UP000318331"/>
    </source>
</evidence>
<comment type="caution">
    <text evidence="9">The sequence shown here is derived from an EMBL/GenBank/DDBJ whole genome shotgun (WGS) entry which is preliminary data.</text>
</comment>
<keyword evidence="4 7" id="KW-1133">Transmembrane helix</keyword>
<evidence type="ECO:0000256" key="3">
    <source>
        <dbReference type="ARBA" id="ARBA00022692"/>
    </source>
</evidence>
<comment type="subcellular location">
    <subcellularLocation>
        <location evidence="1">Cell membrane</location>
        <topology evidence="1">Multi-pass membrane protein</topology>
    </subcellularLocation>
</comment>
<dbReference type="GO" id="GO:0022857">
    <property type="term" value="F:transmembrane transporter activity"/>
    <property type="evidence" value="ECO:0007669"/>
    <property type="project" value="TreeGrafter"/>
</dbReference>
<feature type="transmembrane region" description="Helical" evidence="7">
    <location>
        <begin position="49"/>
        <end position="70"/>
    </location>
</feature>
<keyword evidence="10" id="KW-1185">Reference proteome</keyword>
<dbReference type="PANTHER" id="PTHR30572:SF4">
    <property type="entry name" value="ABC TRANSPORTER PERMEASE YTRF"/>
    <property type="match status" value="1"/>
</dbReference>
<feature type="transmembrane region" description="Helical" evidence="7">
    <location>
        <begin position="229"/>
        <end position="258"/>
    </location>
</feature>
<reference evidence="9 10" key="1">
    <citation type="submission" date="2019-06" db="EMBL/GenBank/DDBJ databases">
        <title>Sequencing the genomes of 1000 actinobacteria strains.</title>
        <authorList>
            <person name="Klenk H.-P."/>
        </authorList>
    </citation>
    <scope>NUCLEOTIDE SEQUENCE [LARGE SCALE GENOMIC DNA]</scope>
    <source>
        <strain evidence="9 10">DSM 18031</strain>
    </source>
</reference>
<keyword evidence="2" id="KW-1003">Cell membrane</keyword>
<feature type="transmembrane region" description="Helical" evidence="7">
    <location>
        <begin position="270"/>
        <end position="293"/>
    </location>
</feature>
<evidence type="ECO:0000259" key="8">
    <source>
        <dbReference type="Pfam" id="PF02687"/>
    </source>
</evidence>
<dbReference type="Proteomes" id="UP000318331">
    <property type="component" value="Unassembled WGS sequence"/>
</dbReference>
<evidence type="ECO:0000256" key="1">
    <source>
        <dbReference type="ARBA" id="ARBA00004651"/>
    </source>
</evidence>
<dbReference type="InterPro" id="IPR003838">
    <property type="entry name" value="ABC3_permease_C"/>
</dbReference>
<accession>A0A543HZ55</accession>
<dbReference type="OrthoDB" id="9780560at2"/>
<feature type="domain" description="ABC3 transporter permease C-terminal" evidence="8">
    <location>
        <begin position="187"/>
        <end position="300"/>
    </location>
</feature>
<dbReference type="EMBL" id="VFPN01000002">
    <property type="protein sequence ID" value="TQM63609.1"/>
    <property type="molecule type" value="Genomic_DNA"/>
</dbReference>
<keyword evidence="3 7" id="KW-0812">Transmembrane</keyword>
<dbReference type="PANTHER" id="PTHR30572">
    <property type="entry name" value="MEMBRANE COMPONENT OF TRANSPORTER-RELATED"/>
    <property type="match status" value="1"/>
</dbReference>
<organism evidence="9 10">
    <name type="scientific">Klugiella xanthotipulae</name>
    <dbReference type="NCBI Taxonomy" id="244735"/>
    <lineage>
        <taxon>Bacteria</taxon>
        <taxon>Bacillati</taxon>
        <taxon>Actinomycetota</taxon>
        <taxon>Actinomycetes</taxon>
        <taxon>Micrococcales</taxon>
        <taxon>Microbacteriaceae</taxon>
        <taxon>Klugiella</taxon>
    </lineage>
</organism>
<feature type="transmembrane region" description="Helical" evidence="7">
    <location>
        <begin position="183"/>
        <end position="208"/>
    </location>
</feature>